<evidence type="ECO:0000256" key="1">
    <source>
        <dbReference type="SAM" id="MobiDB-lite"/>
    </source>
</evidence>
<evidence type="ECO:0000313" key="3">
    <source>
        <dbReference type="Proteomes" id="UP000001628"/>
    </source>
</evidence>
<dbReference type="KEGG" id="pbn:PADG_07770"/>
<dbReference type="AlphaFoldDB" id="C1GKI4"/>
<feature type="region of interest" description="Disordered" evidence="1">
    <location>
        <begin position="1"/>
        <end position="21"/>
    </location>
</feature>
<proteinExistence type="predicted"/>
<dbReference type="GeneID" id="22586203"/>
<keyword evidence="3" id="KW-1185">Reference proteome</keyword>
<reference evidence="2 3" key="1">
    <citation type="journal article" date="2011" name="PLoS Genet.">
        <title>Comparative genomic analysis of human fungal pathogens causing paracoccidioidomycosis.</title>
        <authorList>
            <person name="Desjardins C.A."/>
            <person name="Champion M.D."/>
            <person name="Holder J.W."/>
            <person name="Muszewska A."/>
            <person name="Goldberg J."/>
            <person name="Bailao A.M."/>
            <person name="Brigido M.M."/>
            <person name="Ferreira M.E."/>
            <person name="Garcia A.M."/>
            <person name="Grynberg M."/>
            <person name="Gujja S."/>
            <person name="Heiman D.I."/>
            <person name="Henn M.R."/>
            <person name="Kodira C.D."/>
            <person name="Leon-Narvaez H."/>
            <person name="Longo L.V."/>
            <person name="Ma L.J."/>
            <person name="Malavazi I."/>
            <person name="Matsuo A.L."/>
            <person name="Morais F.V."/>
            <person name="Pereira M."/>
            <person name="Rodriguez-Brito S."/>
            <person name="Sakthikumar S."/>
            <person name="Salem-Izacc S.M."/>
            <person name="Sykes S.M."/>
            <person name="Teixeira M.M."/>
            <person name="Vallejo M.C."/>
            <person name="Walter M.E."/>
            <person name="Yandava C."/>
            <person name="Young S."/>
            <person name="Zeng Q."/>
            <person name="Zucker J."/>
            <person name="Felipe M.S."/>
            <person name="Goldman G.H."/>
            <person name="Haas B.J."/>
            <person name="McEwen J.G."/>
            <person name="Nino-Vega G."/>
            <person name="Puccia R."/>
            <person name="San-Blas G."/>
            <person name="Soares C.M."/>
            <person name="Birren B.W."/>
            <person name="Cuomo C.A."/>
        </authorList>
    </citation>
    <scope>NUCLEOTIDE SEQUENCE [LARGE SCALE GENOMIC DNA]</scope>
    <source>
        <strain evidence="2 3">Pb18</strain>
    </source>
</reference>
<dbReference type="HOGENOM" id="CLU_143649_0_0_1"/>
<dbReference type="OMA" id="QYCKHHR"/>
<organism evidence="2 3">
    <name type="scientific">Paracoccidioides brasiliensis (strain Pb18)</name>
    <dbReference type="NCBI Taxonomy" id="502780"/>
    <lineage>
        <taxon>Eukaryota</taxon>
        <taxon>Fungi</taxon>
        <taxon>Dikarya</taxon>
        <taxon>Ascomycota</taxon>
        <taxon>Pezizomycotina</taxon>
        <taxon>Eurotiomycetes</taxon>
        <taxon>Eurotiomycetidae</taxon>
        <taxon>Onygenales</taxon>
        <taxon>Ajellomycetaceae</taxon>
        <taxon>Paracoccidioides</taxon>
    </lineage>
</organism>
<dbReference type="VEuPathDB" id="FungiDB:PADG_07770"/>
<dbReference type="eggNOG" id="ENOG502RR0G">
    <property type="taxonomic scope" value="Eukaryota"/>
</dbReference>
<dbReference type="Proteomes" id="UP000001628">
    <property type="component" value="Unassembled WGS sequence"/>
</dbReference>
<evidence type="ECO:0000313" key="2">
    <source>
        <dbReference type="EMBL" id="EEH42950.2"/>
    </source>
</evidence>
<dbReference type="EMBL" id="KN275968">
    <property type="protein sequence ID" value="EEH42950.2"/>
    <property type="molecule type" value="Genomic_DNA"/>
</dbReference>
<dbReference type="InParanoid" id="C1GKI4"/>
<sequence length="109" mass="11916">MKDAAQASMETPDISLASSTGAVTNETLDAIPSGADADARSNWVQTRMFHAKPVVTQKSDHFLTISFLDDKDKATTEEFPEKAFVGAMAGSCEHGDDPIREQYCKHHRC</sequence>
<dbReference type="RefSeq" id="XP_010763033.1">
    <property type="nucleotide sequence ID" value="XM_010764731.1"/>
</dbReference>
<protein>
    <submittedName>
        <fullName evidence="2">Uncharacterized protein</fullName>
    </submittedName>
</protein>
<name>C1GKI4_PARBD</name>
<accession>C1GKI4</accession>
<gene>
    <name evidence="2" type="ORF">PADG_07770</name>
</gene>